<dbReference type="InterPro" id="IPR001412">
    <property type="entry name" value="aa-tRNA-synth_I_CS"/>
</dbReference>
<feature type="domain" description="Aminoacyl-tRNA synthetase class Ia" evidence="18">
    <location>
        <begin position="186"/>
        <end position="780"/>
    </location>
</feature>
<feature type="transmembrane region" description="Helical" evidence="17">
    <location>
        <begin position="1277"/>
        <end position="1303"/>
    </location>
</feature>
<evidence type="ECO:0000256" key="17">
    <source>
        <dbReference type="SAM" id="Phobius"/>
    </source>
</evidence>
<dbReference type="InterPro" id="IPR014729">
    <property type="entry name" value="Rossmann-like_a/b/a_fold"/>
</dbReference>
<keyword evidence="12 17" id="KW-1133">Transmembrane helix</keyword>
<dbReference type="Gene3D" id="3.40.50.620">
    <property type="entry name" value="HUPs"/>
    <property type="match status" value="2"/>
</dbReference>
<dbReference type="GO" id="GO:0004832">
    <property type="term" value="F:valine-tRNA ligase activity"/>
    <property type="evidence" value="ECO:0007669"/>
    <property type="project" value="UniProtKB-EC"/>
</dbReference>
<evidence type="ECO:0000256" key="13">
    <source>
        <dbReference type="ARBA" id="ARBA00023136"/>
    </source>
</evidence>
<dbReference type="Gene3D" id="3.90.740.10">
    <property type="entry name" value="Valyl/Leucyl/Isoleucyl-tRNA synthetase, editing domain"/>
    <property type="match status" value="1"/>
</dbReference>
<evidence type="ECO:0000313" key="21">
    <source>
        <dbReference type="EMBL" id="CDW52038.1"/>
    </source>
</evidence>
<feature type="transmembrane region" description="Helical" evidence="17">
    <location>
        <begin position="1315"/>
        <end position="1338"/>
    </location>
</feature>
<evidence type="ECO:0000256" key="14">
    <source>
        <dbReference type="ARBA" id="ARBA00023146"/>
    </source>
</evidence>
<dbReference type="InterPro" id="IPR020568">
    <property type="entry name" value="Ribosomal_Su5_D2-typ_SF"/>
</dbReference>
<dbReference type="NCBIfam" id="TIGR00422">
    <property type="entry name" value="valS"/>
    <property type="match status" value="1"/>
</dbReference>
<dbReference type="PANTHER" id="PTHR11946:SF111">
    <property type="entry name" value="VALINE--TRNA LIGASE"/>
    <property type="match status" value="1"/>
</dbReference>
<dbReference type="GO" id="GO:0016757">
    <property type="term" value="F:glycosyltransferase activity"/>
    <property type="evidence" value="ECO:0007669"/>
    <property type="project" value="UniProtKB-KW"/>
</dbReference>
<feature type="transmembrane region" description="Helical" evidence="17">
    <location>
        <begin position="1115"/>
        <end position="1136"/>
    </location>
</feature>
<name>A0A077YX33_TRITR</name>
<evidence type="ECO:0000256" key="5">
    <source>
        <dbReference type="ARBA" id="ARBA00022676"/>
    </source>
</evidence>
<sequence length="1614" mass="184602">MNCEVSYLHRADGSCIYTQGKTTVIASVNGPGDLKNLKQCADSAVIQVVVKRSIGGNSAANAQTAFILENLCTSAVIVSLLPKTLISIVVQELESDGSFLQAAVNAVCLALIDSGLPMFDTFAAATVAILPQSENIIPSPSSQVERDAECLMTAVFLHHQPGDLFYCWSREAAPATYDSKFVQNGWYDWWLRNDFFNPAPSTDKHPFVMCMPPPNVTGTLHMGHALMLAIGDCIVRSHRMCGHHVSWIPGFDHAGLATQLVVEKHLFNSEGLLRKNMSRQDFVTACEKWSSEKMVAMRKQMESIGCSCNWKRCFYTLDQKFSIAVVEAFRRLHKDGLLYRDYRVVNWSPLLQSSISDAEVDVKSIDQPTDIPVPGRTKAVSFGYLYFINYPIADSSNGQSITIATTRPETMLADEAIAVHPADSRYSSLVGRHVRHPLLTNRLLPVIADAQVDRDVGTGAVKVTPSHSRADFEIARAHGLSLEKRCIDASGHIISPELPELDGLNRFECREKIVRWLIDRDLLMDCRSHVTNVPMCRRTGDILEPVPKEQWFLRCDSMAERTMALLPRIHILPEGMRNEWKNWLSHRVDWCLSRQSWWGHRIPAYRQKLDLVSSLLFYAKSYFRATFSDGSSRWVIAADEHEAGSQLERHSHSLINLAADEDVLDTWFSSALIPLVIAGWPHNWQADNDHLFPLSLMETGHDILGLWVTRMAMLSLQLTNRLPFSRIFFHGMVRDSEGQKMSKSRGNVVDPLKLIEGDQETRIGADALRISLLRSNPKGDTVTLDEAVRQHSRRFCNKLWQSFKYLTKLWNKTEIPLPLKPEPYDSPVDRWILSRLSSLVIDVHESLEAYNFHLSVEALVNFWWLDFCDIYLEWSKHFFYPKDHLAAAEHMRCMLAMIASTYLRLLAPYMPYLAEELYSLLPMADKAVSVHCAPYPTPSEVNFLDPHLEMQMRFVRDLVHQIRSLRRDVEVSMPIPLVAVAWCNGIQRSAIENFGRLMQRLVEFRCSLNDSAEHVPPENSIMLVSQEECRIYVQLKNVKYEEVLKRFDRQLEVLERKRTKLTNWMQAKRLHVSPEEAAKKVTQYLNDIQTVDEEMEKLRRFRRDLHRHHEHAKMLLGLLRVLTFVIMLYYAVLIPFTKVEESFNMQAVHDILFHGFNLSKYDHFEFPGVVPRTFIGPLYLAGIVFPLRLLDYPIKFSKPYLQLCTRLALGATVCFGHVRLSRSLKLAFDLNVACWYMAITLSQFHTMFYASRTLPNIFALALFLFVVAFYLDGRYYMAAIVATFSATVFRLELAILYAIMFFPILSKWRRRGVKLACIVLLTGIGFVALSTVIDSYFWNRLVWPEGTVWWYNIVLNKSSNWGTLPFFWYFYSAIPRNLCFTLCFVPFALFGPEKIRRLTVCALGYVLIYSFLPHKELRFIFYAIPLLNMAASWVSARMMLMRSSSVPTLIGISLSLVQPMINMLLALCFMRAAIANYPGGEAIVTLHTTLRAEGLSGKPVRIHIDSYCAETGVTRFLQVNPLWEYNKSESLILPEQKIDFDYLLIGDSDDVTQVNKNYITTHRTLYFFHGFAGIEIERNATFPFLTVQYKLKPRVALLKKEPLITTTVEPVVEA</sequence>
<dbReference type="InterPro" id="IPR027408">
    <property type="entry name" value="PNPase/RNase_PH_dom_sf"/>
</dbReference>
<dbReference type="SUPFAM" id="SSF52374">
    <property type="entry name" value="Nucleotidylyl transferase"/>
    <property type="match status" value="1"/>
</dbReference>
<feature type="domain" description="Exoribonuclease phosphorolytic" evidence="19">
    <location>
        <begin position="1"/>
        <end position="117"/>
    </location>
</feature>
<evidence type="ECO:0000256" key="9">
    <source>
        <dbReference type="ARBA" id="ARBA00022824"/>
    </source>
</evidence>
<dbReference type="Pfam" id="PF00133">
    <property type="entry name" value="tRNA-synt_1"/>
    <property type="match status" value="1"/>
</dbReference>
<dbReference type="InterPro" id="IPR005599">
    <property type="entry name" value="GPI_mannosylTrfase"/>
</dbReference>
<evidence type="ECO:0000259" key="18">
    <source>
        <dbReference type="Pfam" id="PF00133"/>
    </source>
</evidence>
<dbReference type="Gene3D" id="1.10.730.10">
    <property type="entry name" value="Isoleucyl-tRNA Synthetase, Domain 1"/>
    <property type="match status" value="1"/>
</dbReference>
<dbReference type="InterPro" id="IPR013155">
    <property type="entry name" value="M/V/L/I-tRNA-synth_anticd-bd"/>
</dbReference>
<evidence type="ECO:0000256" key="1">
    <source>
        <dbReference type="ARBA" id="ARBA00004477"/>
    </source>
</evidence>
<dbReference type="InterPro" id="IPR033705">
    <property type="entry name" value="Anticodon_Ia_Val"/>
</dbReference>
<comment type="catalytic activity">
    <reaction evidence="16">
        <text>tRNA(Val) + L-valine + ATP = L-valyl-tRNA(Val) + AMP + diphosphate</text>
        <dbReference type="Rhea" id="RHEA:10704"/>
        <dbReference type="Rhea" id="RHEA-COMP:9672"/>
        <dbReference type="Rhea" id="RHEA-COMP:9708"/>
        <dbReference type="ChEBI" id="CHEBI:30616"/>
        <dbReference type="ChEBI" id="CHEBI:33019"/>
        <dbReference type="ChEBI" id="CHEBI:57762"/>
        <dbReference type="ChEBI" id="CHEBI:78442"/>
        <dbReference type="ChEBI" id="CHEBI:78537"/>
        <dbReference type="ChEBI" id="CHEBI:456215"/>
        <dbReference type="EC" id="6.1.1.9"/>
    </reaction>
</comment>
<dbReference type="SUPFAM" id="SSF54211">
    <property type="entry name" value="Ribosomal protein S5 domain 2-like"/>
    <property type="match status" value="1"/>
</dbReference>
<evidence type="ECO:0000256" key="12">
    <source>
        <dbReference type="ARBA" id="ARBA00022989"/>
    </source>
</evidence>
<reference evidence="21" key="2">
    <citation type="submission" date="2014-03" db="EMBL/GenBank/DDBJ databases">
        <title>The whipworm genome and dual-species transcriptomics of an intimate host-pathogen interaction.</title>
        <authorList>
            <person name="Foth B.J."/>
            <person name="Tsai I.J."/>
            <person name="Reid A.J."/>
            <person name="Bancroft A.J."/>
            <person name="Nichol S."/>
            <person name="Tracey A."/>
            <person name="Holroyd N."/>
            <person name="Cotton J.A."/>
            <person name="Stanley E.J."/>
            <person name="Zarowiecki M."/>
            <person name="Liu J.Z."/>
            <person name="Huckvale T."/>
            <person name="Cooper P.J."/>
            <person name="Grencis R.K."/>
            <person name="Berriman M."/>
        </authorList>
    </citation>
    <scope>NUCLEOTIDE SEQUENCE [LARGE SCALE GENOMIC DNA]</scope>
</reference>
<feature type="transmembrane region" description="Helical" evidence="17">
    <location>
        <begin position="1366"/>
        <end position="1390"/>
    </location>
</feature>
<dbReference type="OrthoDB" id="196131at2759"/>
<dbReference type="GO" id="GO:0006438">
    <property type="term" value="P:valyl-tRNA aminoacylation"/>
    <property type="evidence" value="ECO:0007669"/>
    <property type="project" value="InterPro"/>
</dbReference>
<feature type="domain" description="Methionyl/Valyl/Leucyl/Isoleucyl-tRNA synthetase anticodon-binding" evidence="20">
    <location>
        <begin position="829"/>
        <end position="976"/>
    </location>
</feature>
<evidence type="ECO:0000256" key="15">
    <source>
        <dbReference type="ARBA" id="ARBA00029936"/>
    </source>
</evidence>
<gene>
    <name evidence="21" type="ORF">TTRE_0000029701</name>
</gene>
<keyword evidence="14" id="KW-0030">Aminoacyl-tRNA synthetase</keyword>
<keyword evidence="4" id="KW-0436">Ligase</keyword>
<evidence type="ECO:0000256" key="2">
    <source>
        <dbReference type="ARBA" id="ARBA00005594"/>
    </source>
</evidence>
<dbReference type="Pfam" id="PF03901">
    <property type="entry name" value="Glyco_transf_22"/>
    <property type="match status" value="1"/>
</dbReference>
<accession>A0A077YX33</accession>
<evidence type="ECO:0000256" key="4">
    <source>
        <dbReference type="ARBA" id="ARBA00022598"/>
    </source>
</evidence>
<evidence type="ECO:0000259" key="19">
    <source>
        <dbReference type="Pfam" id="PF01138"/>
    </source>
</evidence>
<protein>
    <recommendedName>
        <fullName evidence="3">valine--tRNA ligase</fullName>
        <ecNumber evidence="3">6.1.1.9</ecNumber>
    </recommendedName>
    <alternativeName>
        <fullName evidence="15">Valyl-tRNA synthetase</fullName>
    </alternativeName>
</protein>
<dbReference type="InterPro" id="IPR009080">
    <property type="entry name" value="tRNAsynth_Ia_anticodon-bd"/>
</dbReference>
<dbReference type="SUPFAM" id="SSF50677">
    <property type="entry name" value="ValRS/IleRS/LeuRS editing domain"/>
    <property type="match status" value="1"/>
</dbReference>
<dbReference type="GO" id="GO:0005829">
    <property type="term" value="C:cytosol"/>
    <property type="evidence" value="ECO:0007669"/>
    <property type="project" value="TreeGrafter"/>
</dbReference>
<dbReference type="InterPro" id="IPR002300">
    <property type="entry name" value="aa-tRNA-synth_Ia"/>
</dbReference>
<dbReference type="Proteomes" id="UP000030665">
    <property type="component" value="Unassembled WGS sequence"/>
</dbReference>
<proteinExistence type="inferred from homology"/>
<organism evidence="21 22">
    <name type="scientific">Trichuris trichiura</name>
    <name type="common">Whipworm</name>
    <name type="synonym">Trichocephalus trichiurus</name>
    <dbReference type="NCBI Taxonomy" id="36087"/>
    <lineage>
        <taxon>Eukaryota</taxon>
        <taxon>Metazoa</taxon>
        <taxon>Ecdysozoa</taxon>
        <taxon>Nematoda</taxon>
        <taxon>Enoplea</taxon>
        <taxon>Dorylaimia</taxon>
        <taxon>Trichinellida</taxon>
        <taxon>Trichuridae</taxon>
        <taxon>Trichuris</taxon>
    </lineage>
</organism>
<dbReference type="CDD" id="cd07962">
    <property type="entry name" value="Anticodon_Ia_Val"/>
    <property type="match status" value="1"/>
</dbReference>
<evidence type="ECO:0000256" key="11">
    <source>
        <dbReference type="ARBA" id="ARBA00022917"/>
    </source>
</evidence>
<keyword evidence="11" id="KW-0648">Protein biosynthesis</keyword>
<dbReference type="PANTHER" id="PTHR11946">
    <property type="entry name" value="VALYL-TRNA SYNTHETASES"/>
    <property type="match status" value="1"/>
</dbReference>
<evidence type="ECO:0000256" key="16">
    <source>
        <dbReference type="ARBA" id="ARBA00047552"/>
    </source>
</evidence>
<reference evidence="21" key="1">
    <citation type="submission" date="2014-01" db="EMBL/GenBank/DDBJ databases">
        <authorList>
            <person name="Aslett M."/>
        </authorList>
    </citation>
    <scope>NUCLEOTIDE SEQUENCE</scope>
</reference>
<dbReference type="InterPro" id="IPR009008">
    <property type="entry name" value="Val/Leu/Ile-tRNA-synth_edit"/>
</dbReference>
<dbReference type="GO" id="GO:0005789">
    <property type="term" value="C:endoplasmic reticulum membrane"/>
    <property type="evidence" value="ECO:0007669"/>
    <property type="project" value="UniProtKB-SubCell"/>
</dbReference>
<keyword evidence="5" id="KW-0328">Glycosyltransferase</keyword>
<dbReference type="SUPFAM" id="SSF47323">
    <property type="entry name" value="Anticodon-binding domain of a subclass of class I aminoacyl-tRNA synthetases"/>
    <property type="match status" value="1"/>
</dbReference>
<feature type="transmembrane region" description="Helical" evidence="17">
    <location>
        <begin position="1448"/>
        <end position="1474"/>
    </location>
</feature>
<evidence type="ECO:0000256" key="6">
    <source>
        <dbReference type="ARBA" id="ARBA00022679"/>
    </source>
</evidence>
<dbReference type="InterPro" id="IPR002303">
    <property type="entry name" value="Valyl-tRNA_ligase"/>
</dbReference>
<evidence type="ECO:0000259" key="20">
    <source>
        <dbReference type="Pfam" id="PF08264"/>
    </source>
</evidence>
<keyword evidence="10" id="KW-0067">ATP-binding</keyword>
<evidence type="ECO:0000256" key="10">
    <source>
        <dbReference type="ARBA" id="ARBA00022840"/>
    </source>
</evidence>
<keyword evidence="6" id="KW-0808">Transferase</keyword>
<dbReference type="AlphaFoldDB" id="A0A077YX33"/>
<dbReference type="Pfam" id="PF08264">
    <property type="entry name" value="Anticodon_1"/>
    <property type="match status" value="1"/>
</dbReference>
<dbReference type="Pfam" id="PF01138">
    <property type="entry name" value="RNase_PH"/>
    <property type="match status" value="1"/>
</dbReference>
<evidence type="ECO:0000313" key="22">
    <source>
        <dbReference type="Proteomes" id="UP000030665"/>
    </source>
</evidence>
<dbReference type="GO" id="GO:0002161">
    <property type="term" value="F:aminoacyl-tRNA deacylase activity"/>
    <property type="evidence" value="ECO:0007669"/>
    <property type="project" value="InterPro"/>
</dbReference>
<dbReference type="GO" id="GO:0005524">
    <property type="term" value="F:ATP binding"/>
    <property type="evidence" value="ECO:0007669"/>
    <property type="project" value="UniProtKB-KW"/>
</dbReference>
<feature type="transmembrane region" description="Helical" evidence="17">
    <location>
        <begin position="1253"/>
        <end position="1271"/>
    </location>
</feature>
<dbReference type="PROSITE" id="PS00178">
    <property type="entry name" value="AA_TRNA_LIGASE_I"/>
    <property type="match status" value="1"/>
</dbReference>
<dbReference type="FunFam" id="3.40.50.620:FF:000020">
    <property type="entry name" value="Valine--tRNA ligase, mitochondrial"/>
    <property type="match status" value="1"/>
</dbReference>
<keyword evidence="13 17" id="KW-0472">Membrane</keyword>
<evidence type="ECO:0000256" key="8">
    <source>
        <dbReference type="ARBA" id="ARBA00022741"/>
    </source>
</evidence>
<keyword evidence="8" id="KW-0547">Nucleotide-binding</keyword>
<dbReference type="EC" id="6.1.1.9" evidence="3"/>
<comment type="similarity">
    <text evidence="2">Belongs to the class-I aminoacyl-tRNA synthetase family.</text>
</comment>
<evidence type="ECO:0000256" key="3">
    <source>
        <dbReference type="ARBA" id="ARBA00013169"/>
    </source>
</evidence>
<evidence type="ECO:0000256" key="7">
    <source>
        <dbReference type="ARBA" id="ARBA00022692"/>
    </source>
</evidence>
<keyword evidence="22" id="KW-1185">Reference proteome</keyword>
<dbReference type="NCBIfam" id="NF004349">
    <property type="entry name" value="PRK05729.1"/>
    <property type="match status" value="1"/>
</dbReference>
<dbReference type="InterPro" id="IPR001247">
    <property type="entry name" value="ExoRNase_PH_dom1"/>
</dbReference>
<dbReference type="PRINTS" id="PR00986">
    <property type="entry name" value="TRNASYNTHVAL"/>
</dbReference>
<keyword evidence="9" id="KW-0256">Endoplasmic reticulum</keyword>
<dbReference type="Gene3D" id="3.30.230.70">
    <property type="entry name" value="GHMP Kinase, N-terminal domain"/>
    <property type="match status" value="1"/>
</dbReference>
<comment type="subcellular location">
    <subcellularLocation>
        <location evidence="1">Endoplasmic reticulum membrane</location>
        <topology evidence="1">Multi-pass membrane protein</topology>
    </subcellularLocation>
</comment>
<dbReference type="STRING" id="36087.A0A077YX33"/>
<feature type="transmembrane region" description="Helical" evidence="17">
    <location>
        <begin position="1419"/>
        <end position="1436"/>
    </location>
</feature>
<keyword evidence="7 17" id="KW-0812">Transmembrane</keyword>
<dbReference type="EMBL" id="HG805814">
    <property type="protein sequence ID" value="CDW52038.1"/>
    <property type="molecule type" value="Genomic_DNA"/>
</dbReference>